<evidence type="ECO:0000259" key="9">
    <source>
        <dbReference type="SMART" id="SM00343"/>
    </source>
</evidence>
<dbReference type="HAMAP" id="MF_00956">
    <property type="entry name" value="GDP_fucose_synth"/>
    <property type="match status" value="1"/>
</dbReference>
<comment type="similarity">
    <text evidence="3">Belongs to the NAD(P)-dependent epimerase/dehydratase family. Fucose synthase subfamily.</text>
</comment>
<dbReference type="EC" id="1.1.1.271" evidence="4"/>
<dbReference type="GO" id="GO:0042351">
    <property type="term" value="P:'de novo' GDP-L-fucose biosynthetic process"/>
    <property type="evidence" value="ECO:0007669"/>
    <property type="project" value="UniProtKB-UniPathway"/>
</dbReference>
<dbReference type="InterPro" id="IPR001509">
    <property type="entry name" value="Epimerase_deHydtase"/>
</dbReference>
<dbReference type="PANTHER" id="PTHR43238">
    <property type="entry name" value="GDP-L-FUCOSE SYNTHASE"/>
    <property type="match status" value="1"/>
</dbReference>
<proteinExistence type="inferred from homology"/>
<evidence type="ECO:0000256" key="7">
    <source>
        <dbReference type="ARBA" id="ARBA00023235"/>
    </source>
</evidence>
<protein>
    <recommendedName>
        <fullName evidence="4">GDP-L-fucose synthase</fullName>
        <ecNumber evidence="4">1.1.1.271</ecNumber>
    </recommendedName>
    <alternativeName>
        <fullName evidence="8">GDP-4-keto-6-deoxy-D-mannose-3,5-epimerase-4-reductase</fullName>
    </alternativeName>
</protein>
<evidence type="ECO:0000256" key="2">
    <source>
        <dbReference type="ARBA" id="ARBA00004883"/>
    </source>
</evidence>
<dbReference type="UniPathway" id="UPA00128">
    <property type="reaction ID" value="UER00191"/>
</dbReference>
<dbReference type="PANTHER" id="PTHR43238:SF1">
    <property type="entry name" value="GDP-L-FUCOSE SYNTHASE"/>
    <property type="match status" value="1"/>
</dbReference>
<gene>
    <name evidence="10" type="ORF">BINO364_LOCUS9315</name>
</gene>
<comment type="function">
    <text evidence="1">Catalyzes the two-step NADP-dependent conversion of GDP-4-dehydro-6-deoxy-D-mannose to GDP-fucose, involving an epimerase and a reductase reaction.</text>
</comment>
<name>A0A8J9VKH9_9NEOP</name>
<dbReference type="InterPro" id="IPR028614">
    <property type="entry name" value="GDP_fucose/colitose_synth"/>
</dbReference>
<dbReference type="GO" id="GO:0003676">
    <property type="term" value="F:nucleic acid binding"/>
    <property type="evidence" value="ECO:0007669"/>
    <property type="project" value="InterPro"/>
</dbReference>
<reference evidence="10" key="1">
    <citation type="submission" date="2021-12" db="EMBL/GenBank/DDBJ databases">
        <authorList>
            <person name="Martin H S."/>
        </authorList>
    </citation>
    <scope>NUCLEOTIDE SEQUENCE</scope>
</reference>
<evidence type="ECO:0000256" key="8">
    <source>
        <dbReference type="ARBA" id="ARBA00032995"/>
    </source>
</evidence>
<dbReference type="SMART" id="SM00343">
    <property type="entry name" value="ZnF_C2HC"/>
    <property type="match status" value="2"/>
</dbReference>
<evidence type="ECO:0000313" key="10">
    <source>
        <dbReference type="EMBL" id="CAH0723488.1"/>
    </source>
</evidence>
<dbReference type="GO" id="GO:0016853">
    <property type="term" value="F:isomerase activity"/>
    <property type="evidence" value="ECO:0007669"/>
    <property type="project" value="UniProtKB-KW"/>
</dbReference>
<dbReference type="InterPro" id="IPR036291">
    <property type="entry name" value="NAD(P)-bd_dom_sf"/>
</dbReference>
<dbReference type="SUPFAM" id="SSF50630">
    <property type="entry name" value="Acid proteases"/>
    <property type="match status" value="1"/>
</dbReference>
<dbReference type="Gene3D" id="3.40.50.720">
    <property type="entry name" value="NAD(P)-binding Rossmann-like Domain"/>
    <property type="match status" value="1"/>
</dbReference>
<dbReference type="SUPFAM" id="SSF51735">
    <property type="entry name" value="NAD(P)-binding Rossmann-fold domains"/>
    <property type="match status" value="1"/>
</dbReference>
<evidence type="ECO:0000256" key="3">
    <source>
        <dbReference type="ARBA" id="ARBA00005959"/>
    </source>
</evidence>
<comment type="pathway">
    <text evidence="2">Nucleotide-sugar biosynthesis; GDP-L-fucose biosynthesis via de novo pathway; GDP-L-fucose from GDP-alpha-D-mannose: step 2/2.</text>
</comment>
<evidence type="ECO:0000256" key="6">
    <source>
        <dbReference type="ARBA" id="ARBA00023002"/>
    </source>
</evidence>
<dbReference type="InterPro" id="IPR021109">
    <property type="entry name" value="Peptidase_aspartic_dom_sf"/>
</dbReference>
<dbReference type="GO" id="GO:0006508">
    <property type="term" value="P:proteolysis"/>
    <property type="evidence" value="ECO:0007669"/>
    <property type="project" value="InterPro"/>
</dbReference>
<evidence type="ECO:0000256" key="5">
    <source>
        <dbReference type="ARBA" id="ARBA00022857"/>
    </source>
</evidence>
<dbReference type="InterPro" id="IPR001878">
    <property type="entry name" value="Znf_CCHC"/>
</dbReference>
<organism evidence="10 11">
    <name type="scientific">Brenthis ino</name>
    <name type="common">lesser marbled fritillary</name>
    <dbReference type="NCBI Taxonomy" id="405034"/>
    <lineage>
        <taxon>Eukaryota</taxon>
        <taxon>Metazoa</taxon>
        <taxon>Ecdysozoa</taxon>
        <taxon>Arthropoda</taxon>
        <taxon>Hexapoda</taxon>
        <taxon>Insecta</taxon>
        <taxon>Pterygota</taxon>
        <taxon>Neoptera</taxon>
        <taxon>Endopterygota</taxon>
        <taxon>Lepidoptera</taxon>
        <taxon>Glossata</taxon>
        <taxon>Ditrysia</taxon>
        <taxon>Papilionoidea</taxon>
        <taxon>Nymphalidae</taxon>
        <taxon>Heliconiinae</taxon>
        <taxon>Argynnini</taxon>
        <taxon>Brenthis</taxon>
    </lineage>
</organism>
<dbReference type="PROSITE" id="PS00141">
    <property type="entry name" value="ASP_PROTEASE"/>
    <property type="match status" value="1"/>
</dbReference>
<evidence type="ECO:0000256" key="4">
    <source>
        <dbReference type="ARBA" id="ARBA00012371"/>
    </source>
</evidence>
<dbReference type="Pfam" id="PF13650">
    <property type="entry name" value="Asp_protease_2"/>
    <property type="match status" value="1"/>
</dbReference>
<dbReference type="GO" id="GO:0050577">
    <property type="term" value="F:GDP-L-fucose synthase activity"/>
    <property type="evidence" value="ECO:0007669"/>
    <property type="project" value="UniProtKB-EC"/>
</dbReference>
<dbReference type="CDD" id="cd00303">
    <property type="entry name" value="retropepsin_like"/>
    <property type="match status" value="1"/>
</dbReference>
<keyword evidence="6" id="KW-0560">Oxidoreductase</keyword>
<dbReference type="GO" id="GO:0008270">
    <property type="term" value="F:zinc ion binding"/>
    <property type="evidence" value="ECO:0007669"/>
    <property type="project" value="InterPro"/>
</dbReference>
<dbReference type="Gene3D" id="4.10.60.10">
    <property type="entry name" value="Zinc finger, CCHC-type"/>
    <property type="match status" value="1"/>
</dbReference>
<dbReference type="EMBL" id="OV170224">
    <property type="protein sequence ID" value="CAH0723488.1"/>
    <property type="molecule type" value="Genomic_DNA"/>
</dbReference>
<keyword evidence="7" id="KW-0413">Isomerase</keyword>
<dbReference type="Proteomes" id="UP000838878">
    <property type="component" value="Chromosome 4"/>
</dbReference>
<sequence length="749" mass="84375">MPDEKEKSFSISRYLRPERFDVEPAMAGSDLKWIHWKYSFENFIAQEAASADDALKYKLLVNHISPSIFNFIQACTTYVDAMTTLSTTYEKQKNIILARHRLATRKQQPGETLAEYSRSLAILARECHFKAVTANEHQIETVRSTFIAGILSQKIRERLLEKSTMSLEETLNLATSLETAENTSRLLTVSSPSTSAVPVNTISETQASQPQLNLAASKPQNFHHSRPTQSDRRCFFCGGNVHKRIKCPANDAQCQLCSKKGHFATVCRSSRPGQRTVNVITMDDDDVTQPQVTDSHLSMISAAAPSSLRKATIPITLNNYQADALLDTGSSISFIDKNTALTMNLKRKPCRQAITLASLNNISYVEGLCYATIQIGEHIYQHQPLLIVGDLVSSKQLILFVCLRRQLAQQINFKYRYINYNTFKMSEEKSVILITGGSGLVGQAIKTVIDEERKHSGDSISNETWIFCGSKDGDLRDKLQTEALFAKHKPTHVIHLAAMVGGLFHNMGHNLDFFRENMAINENVLNISYNTKVKKVVSCLSTCIFPDKITYPIDETMVHNGPPHSSNYGYSYAKRMVDILNRGYHEQHGCTFTSVIPCNVFGPHDNYSLHSSHVIPALIRRMDDAIQNGEATFSVWGSGKPLRQFIYSLDLAKLMIWTLRHYNSVEPIILSVDEEDEVSISDVAEAIKKAHNFSGQILYDTTKADGQYKKTASNRKLRSLYKDFTFTPFETAIQESVTWYKENRQSARN</sequence>
<dbReference type="Pfam" id="PF01370">
    <property type="entry name" value="Epimerase"/>
    <property type="match status" value="1"/>
</dbReference>
<feature type="non-terminal residue" evidence="10">
    <location>
        <position position="749"/>
    </location>
</feature>
<dbReference type="Gene3D" id="2.40.70.10">
    <property type="entry name" value="Acid Proteases"/>
    <property type="match status" value="1"/>
</dbReference>
<evidence type="ECO:0000313" key="11">
    <source>
        <dbReference type="Proteomes" id="UP000838878"/>
    </source>
</evidence>
<accession>A0A8J9VKH9</accession>
<dbReference type="CDD" id="cd05239">
    <property type="entry name" value="GDP_FS_SDR_e"/>
    <property type="match status" value="1"/>
</dbReference>
<feature type="domain" description="CCHC-type" evidence="9">
    <location>
        <begin position="253"/>
        <end position="269"/>
    </location>
</feature>
<dbReference type="InterPro" id="IPR001969">
    <property type="entry name" value="Aspartic_peptidase_AS"/>
</dbReference>
<dbReference type="AlphaFoldDB" id="A0A8J9VKH9"/>
<keyword evidence="5" id="KW-0521">NADP</keyword>
<dbReference type="OrthoDB" id="202470at2759"/>
<dbReference type="GO" id="GO:0004190">
    <property type="term" value="F:aspartic-type endopeptidase activity"/>
    <property type="evidence" value="ECO:0007669"/>
    <property type="project" value="InterPro"/>
</dbReference>
<dbReference type="Gene3D" id="3.90.25.10">
    <property type="entry name" value="UDP-galactose 4-epimerase, domain 1"/>
    <property type="match status" value="1"/>
</dbReference>
<feature type="domain" description="CCHC-type" evidence="9">
    <location>
        <begin position="233"/>
        <end position="249"/>
    </location>
</feature>
<evidence type="ECO:0000256" key="1">
    <source>
        <dbReference type="ARBA" id="ARBA00002870"/>
    </source>
</evidence>
<keyword evidence="11" id="KW-1185">Reference proteome</keyword>